<gene>
    <name evidence="2" type="ORF">MBFIL_17430</name>
</gene>
<dbReference type="PATRIC" id="fig|55758.3.peg.1958"/>
<organism evidence="2 3">
    <name type="scientific">Methanobrevibacter filiformis</name>
    <dbReference type="NCBI Taxonomy" id="55758"/>
    <lineage>
        <taxon>Archaea</taxon>
        <taxon>Methanobacteriati</taxon>
        <taxon>Methanobacteriota</taxon>
        <taxon>Methanomada group</taxon>
        <taxon>Methanobacteria</taxon>
        <taxon>Methanobacteriales</taxon>
        <taxon>Methanobacteriaceae</taxon>
        <taxon>Methanobrevibacter</taxon>
    </lineage>
</organism>
<proteinExistence type="predicted"/>
<evidence type="ECO:0000313" key="3">
    <source>
        <dbReference type="Proteomes" id="UP000077066"/>
    </source>
</evidence>
<evidence type="ECO:0000313" key="2">
    <source>
        <dbReference type="EMBL" id="KZX10444.1"/>
    </source>
</evidence>
<keyword evidence="3" id="KW-1185">Reference proteome</keyword>
<name>A0A165Z9Q7_9EURY</name>
<keyword evidence="1" id="KW-0472">Membrane</keyword>
<feature type="transmembrane region" description="Helical" evidence="1">
    <location>
        <begin position="7"/>
        <end position="28"/>
    </location>
</feature>
<feature type="transmembrane region" description="Helical" evidence="1">
    <location>
        <begin position="64"/>
        <end position="91"/>
    </location>
</feature>
<feature type="transmembrane region" description="Helical" evidence="1">
    <location>
        <begin position="134"/>
        <end position="153"/>
    </location>
</feature>
<comment type="caution">
    <text evidence="2">The sequence shown here is derived from an EMBL/GenBank/DDBJ whole genome shotgun (WGS) entry which is preliminary data.</text>
</comment>
<dbReference type="AlphaFoldDB" id="A0A165Z9Q7"/>
<feature type="transmembrane region" description="Helical" evidence="1">
    <location>
        <begin position="34"/>
        <end position="52"/>
    </location>
</feature>
<accession>A0A165Z9Q7</accession>
<sequence length="166" mass="18955">MNAENEYWIFYYVTIVIAIIVYYLVFNITKIDTLFNLIVILTAISIVGYALVKNYGTIFQKTLLIAISILMLISWGVYSKVLIASFLGILLPADMLIANEKEFFSIPTLKVIDSFYLLAIIVLILVSVYENMPILLDITLLLSLILTGQMMYLNYKSYNVLENLIN</sequence>
<dbReference type="STRING" id="55758.MBFIL_17430"/>
<reference evidence="2 3" key="1">
    <citation type="submission" date="2016-04" db="EMBL/GenBank/DDBJ databases">
        <title>Genome sequence of Methanobrevibacter filiformis DSM 11501.</title>
        <authorList>
            <person name="Poehlein A."/>
            <person name="Seedorf H."/>
            <person name="Daniel R."/>
        </authorList>
    </citation>
    <scope>NUCLEOTIDE SEQUENCE [LARGE SCALE GENOMIC DNA]</scope>
    <source>
        <strain evidence="2 3">DSM 11501</strain>
    </source>
</reference>
<evidence type="ECO:0000256" key="1">
    <source>
        <dbReference type="SAM" id="Phobius"/>
    </source>
</evidence>
<dbReference type="EMBL" id="LWMT01000274">
    <property type="protein sequence ID" value="KZX10444.1"/>
    <property type="molecule type" value="Genomic_DNA"/>
</dbReference>
<feature type="transmembrane region" description="Helical" evidence="1">
    <location>
        <begin position="111"/>
        <end position="129"/>
    </location>
</feature>
<dbReference type="Proteomes" id="UP000077066">
    <property type="component" value="Unassembled WGS sequence"/>
</dbReference>
<keyword evidence="1" id="KW-1133">Transmembrane helix</keyword>
<dbReference type="RefSeq" id="WP_066973703.1">
    <property type="nucleotide sequence ID" value="NZ_LWMT01000274.1"/>
</dbReference>
<protein>
    <submittedName>
        <fullName evidence="2">Uncharacterized protein</fullName>
    </submittedName>
</protein>
<keyword evidence="1" id="KW-0812">Transmembrane</keyword>